<dbReference type="SMART" id="SM00033">
    <property type="entry name" value="CH"/>
    <property type="match status" value="2"/>
</dbReference>
<evidence type="ECO:0000313" key="6">
    <source>
        <dbReference type="EMBL" id="TPP66733.1"/>
    </source>
</evidence>
<dbReference type="GO" id="GO:0005737">
    <property type="term" value="C:cytoplasm"/>
    <property type="evidence" value="ECO:0007669"/>
    <property type="project" value="UniProtKB-SubCell"/>
</dbReference>
<dbReference type="PANTHER" id="PTHR22706">
    <property type="entry name" value="ASSEMBLY FACTOR FOR SPINDLE MICROTUBULES"/>
    <property type="match status" value="1"/>
</dbReference>
<dbReference type="EMBL" id="SUNJ01001453">
    <property type="protein sequence ID" value="TPP66733.1"/>
    <property type="molecule type" value="Genomic_DNA"/>
</dbReference>
<dbReference type="CDD" id="cd21223">
    <property type="entry name" value="CH_ASPM_rpt1"/>
    <property type="match status" value="1"/>
</dbReference>
<dbReference type="Proteomes" id="UP000316759">
    <property type="component" value="Unassembled WGS sequence"/>
</dbReference>
<name>A0A504YZ72_FASGI</name>
<evidence type="ECO:0000259" key="5">
    <source>
        <dbReference type="PROSITE" id="PS50021"/>
    </source>
</evidence>
<evidence type="ECO:0000256" key="3">
    <source>
        <dbReference type="ARBA" id="ARBA00022860"/>
    </source>
</evidence>
<comment type="caution">
    <text evidence="6">The sequence shown here is derived from an EMBL/GenBank/DDBJ whole genome shotgun (WGS) entry which is preliminary data.</text>
</comment>
<dbReference type="PROSITE" id="PS50021">
    <property type="entry name" value="CH"/>
    <property type="match status" value="2"/>
</dbReference>
<dbReference type="InterPro" id="IPR051185">
    <property type="entry name" value="ASPM"/>
</dbReference>
<evidence type="ECO:0000256" key="2">
    <source>
        <dbReference type="ARBA" id="ARBA00022490"/>
    </source>
</evidence>
<evidence type="ECO:0000256" key="1">
    <source>
        <dbReference type="ARBA" id="ARBA00004496"/>
    </source>
</evidence>
<keyword evidence="7" id="KW-1185">Reference proteome</keyword>
<keyword evidence="2" id="KW-0963">Cytoplasm</keyword>
<gene>
    <name evidence="6" type="ORF">FGIG_06833</name>
</gene>
<feature type="domain" description="Calponin-homology (CH)" evidence="5">
    <location>
        <begin position="701"/>
        <end position="854"/>
    </location>
</feature>
<dbReference type="GO" id="GO:0000922">
    <property type="term" value="C:spindle pole"/>
    <property type="evidence" value="ECO:0007669"/>
    <property type="project" value="TreeGrafter"/>
</dbReference>
<evidence type="ECO:0000313" key="7">
    <source>
        <dbReference type="Proteomes" id="UP000316759"/>
    </source>
</evidence>
<dbReference type="OrthoDB" id="2148418at2759"/>
<reference evidence="6 7" key="1">
    <citation type="submission" date="2019-04" db="EMBL/GenBank/DDBJ databases">
        <title>Annotation for the trematode Fasciola gigantica.</title>
        <authorList>
            <person name="Choi Y.-J."/>
        </authorList>
    </citation>
    <scope>NUCLEOTIDE SEQUENCE [LARGE SCALE GENOMIC DNA]</scope>
    <source>
        <strain evidence="6">Uganda_cow_1</strain>
    </source>
</reference>
<dbReference type="GO" id="GO:0007051">
    <property type="term" value="P:spindle organization"/>
    <property type="evidence" value="ECO:0007669"/>
    <property type="project" value="TreeGrafter"/>
</dbReference>
<feature type="domain" description="Calponin-homology (CH)" evidence="5">
    <location>
        <begin position="897"/>
        <end position="1023"/>
    </location>
</feature>
<evidence type="ECO:0000256" key="4">
    <source>
        <dbReference type="SAM" id="MobiDB-lite"/>
    </source>
</evidence>
<feature type="region of interest" description="Disordered" evidence="4">
    <location>
        <begin position="327"/>
        <end position="396"/>
    </location>
</feature>
<dbReference type="Gene3D" id="1.10.418.10">
    <property type="entry name" value="Calponin-like domain"/>
    <property type="match status" value="2"/>
</dbReference>
<dbReference type="GO" id="GO:0051295">
    <property type="term" value="P:establishment of meiotic spindle localization"/>
    <property type="evidence" value="ECO:0007669"/>
    <property type="project" value="TreeGrafter"/>
</dbReference>
<sequence length="1073" mass="119348">MTADERDLEVILASNENEVPTTVVASDILTLTTFSRRAVIDFGVVSITGRPIKRYLLLENPHEEDQTVVIQCGLPSNEFSLDWVGSKSTRSQQRIPLSGCSVTLDDPNVTVVRANQGRSLLQVTWIPSASGGSVGFHHTVKFHVNGAYPLQAWVIGRFCVPPSEKVSRFKNPKRVLQGQATMLSSAHTPIGLPSWTKTSFHRVSTLTTQSLHAGVHVSNSSVKTSAFSSALTANNSVLNSAMKQRSLSHERVLNPIHSVHKNLVDFDLREQIDMPCLLSTQNLGEQLVALEHQKALLSSIEVLFDFPAAALTFQRIQSTSDLHVQCKVSAPSTTQPTSRGFEPPGPSSQRPKRTVPRSNDWSESDQFTRTTLRRSSSVGGLNTSFSRREVPQPSSNTDLTLINATAIGFLSPQLVRSPVLRGDPVLLTTKSVKQKTTTVTHENNLFHPDFSHTLSEVSEHGLTQWLNSVFAPCITANAAVCHTHATNNHSTDVCTPGTSTYLVAVSRAVHLLRSSTIVGPGQRVEREVDEGKIIPTMDLSFSADKGAQRRLLDQIIANYAPVWLHLAIDALSSTTIHTQIQQENDMEATGPCVTLPNQATGPAVPLSKKLHFYVFKVTVGGKTLDSAREKTNSKTKNTQEAVKSRGIQPTLKPARKLSRELIHNRFVVKRFLILVWFLDRLKSNRLIKYDPCLFREKSHIKSSSESLLQFARNFLAGENNLVRHLATLGARVEIVQTPLDEYRLTVTNLAVDLRDGIRLVKLAELLIPTLPQNDSMKRRLASNRTDVSNLMSLVRFPAISRLQKIHNVGLALKAFEESGRVCMPDGSRIDPRDIVDGHHEKCLTLLWCLLLRYQVLALVDETLLDGEITLLKGEIASNDSDRIAYRIREIERAEESVPVHTKLLHWAALVGHIYGLQISNLDESFADGRALCFLVHHYLPTVIPKGLIRQLTTSTVVDKFCSHIPAEQLARNNRYNLLLFERKLSFLGDMPVLLSPTPLRDLPHILPPGLVLATLAYLASRLVLVSKARQQLVDLVRDHAARILQGAWRRLQHRRELEQMRLLSPSKGKQFKT</sequence>
<organism evidence="6 7">
    <name type="scientific">Fasciola gigantica</name>
    <name type="common">Giant liver fluke</name>
    <dbReference type="NCBI Taxonomy" id="46835"/>
    <lineage>
        <taxon>Eukaryota</taxon>
        <taxon>Metazoa</taxon>
        <taxon>Spiralia</taxon>
        <taxon>Lophotrochozoa</taxon>
        <taxon>Platyhelminthes</taxon>
        <taxon>Trematoda</taxon>
        <taxon>Digenea</taxon>
        <taxon>Plagiorchiida</taxon>
        <taxon>Echinostomata</taxon>
        <taxon>Echinostomatoidea</taxon>
        <taxon>Fasciolidae</taxon>
        <taxon>Fasciola</taxon>
    </lineage>
</organism>
<dbReference type="InterPro" id="IPR001715">
    <property type="entry name" value="CH_dom"/>
</dbReference>
<dbReference type="GO" id="GO:0000278">
    <property type="term" value="P:mitotic cell cycle"/>
    <property type="evidence" value="ECO:0007669"/>
    <property type="project" value="TreeGrafter"/>
</dbReference>
<dbReference type="GO" id="GO:0005516">
    <property type="term" value="F:calmodulin binding"/>
    <property type="evidence" value="ECO:0007669"/>
    <property type="project" value="UniProtKB-KW"/>
</dbReference>
<proteinExistence type="predicted"/>
<protein>
    <submittedName>
        <fullName evidence="6">Abnormal spindle microcephaly-associated protein</fullName>
    </submittedName>
</protein>
<dbReference type="STRING" id="46835.A0A504YZ72"/>
<dbReference type="SUPFAM" id="SSF47576">
    <property type="entry name" value="Calponin-homology domain, CH-domain"/>
    <property type="match status" value="1"/>
</dbReference>
<dbReference type="PANTHER" id="PTHR22706:SF1">
    <property type="entry name" value="ASSEMBLY FACTOR FOR SPINDLE MICROTUBULES"/>
    <property type="match status" value="1"/>
</dbReference>
<dbReference type="InterPro" id="IPR036872">
    <property type="entry name" value="CH_dom_sf"/>
</dbReference>
<accession>A0A504YZ72</accession>
<feature type="compositionally biased region" description="Polar residues" evidence="4">
    <location>
        <begin position="356"/>
        <end position="385"/>
    </location>
</feature>
<keyword evidence="3" id="KW-0112">Calmodulin-binding</keyword>
<dbReference type="Pfam" id="PF00307">
    <property type="entry name" value="CH"/>
    <property type="match status" value="1"/>
</dbReference>
<dbReference type="AlphaFoldDB" id="A0A504YZ72"/>
<comment type="subcellular location">
    <subcellularLocation>
        <location evidence="1">Cytoplasm</location>
    </subcellularLocation>
</comment>